<dbReference type="EMBL" id="VWOJ01000003">
    <property type="protein sequence ID" value="KAA5802296.1"/>
    <property type="molecule type" value="Genomic_DNA"/>
</dbReference>
<dbReference type="InterPro" id="IPR036691">
    <property type="entry name" value="Endo/exonu/phosph_ase_sf"/>
</dbReference>
<gene>
    <name evidence="9" type="ORF">F1654_10730</name>
</gene>
<dbReference type="InterPro" id="IPR020847">
    <property type="entry name" value="AP_endonuclease_F1_BS"/>
</dbReference>
<feature type="binding site" evidence="6">
    <location>
        <position position="37"/>
    </location>
    <ligand>
        <name>Mg(2+)</name>
        <dbReference type="ChEBI" id="CHEBI:18420"/>
        <label>1</label>
    </ligand>
</feature>
<dbReference type="GO" id="GO:0006281">
    <property type="term" value="P:DNA repair"/>
    <property type="evidence" value="ECO:0007669"/>
    <property type="project" value="InterPro"/>
</dbReference>
<dbReference type="AlphaFoldDB" id="A0A5M6ZC36"/>
<feature type="active site" evidence="5">
    <location>
        <position position="107"/>
    </location>
</feature>
<sequence>MRPLTLASWNVNSVRLRAPQIARFADMARPDVICLQEIKCLEDQFPHKIFADMGYPHAAVTGQKGMHGVAVVSRLPIEALDPHPLCPKDEARQQRVKIEGVEILNLYIPAGGDEPDPDTNPRFRHKLDFLGVLETYLAGRKDEPGARVLTGDLNIAPLEHDVWSHKQLLKVISHTPVETEALERLRKAGGWTDAARALIPEPEKLFTWWSYRNRDWRKSNRGRRLDHIWVNGDLEAAALSGGRAGFKVWEDCRDWPQPSDHAPVTLELR</sequence>
<comment type="cofactor">
    <cofactor evidence="6">
        <name>Mg(2+)</name>
        <dbReference type="ChEBI" id="CHEBI:18420"/>
    </cofactor>
    <cofactor evidence="6">
        <name>Mn(2+)</name>
        <dbReference type="ChEBI" id="CHEBI:29035"/>
    </cofactor>
    <text evidence="6">Probably binds two magnesium or manganese ions per subunit.</text>
</comment>
<dbReference type="SUPFAM" id="SSF56219">
    <property type="entry name" value="DNase I-like"/>
    <property type="match status" value="1"/>
</dbReference>
<accession>A0A5M6ZC36</accession>
<dbReference type="Pfam" id="PF03372">
    <property type="entry name" value="Exo_endo_phos"/>
    <property type="match status" value="1"/>
</dbReference>
<feature type="site" description="Interaction with DNA substrate" evidence="7">
    <location>
        <position position="261"/>
    </location>
</feature>
<dbReference type="PROSITE" id="PS00726">
    <property type="entry name" value="AP_NUCLEASE_F1_1"/>
    <property type="match status" value="1"/>
</dbReference>
<evidence type="ECO:0000256" key="6">
    <source>
        <dbReference type="PIRSR" id="PIRSR604808-2"/>
    </source>
</evidence>
<evidence type="ECO:0000256" key="3">
    <source>
        <dbReference type="ARBA" id="ARBA00022801"/>
    </source>
</evidence>
<feature type="binding site" evidence="6">
    <location>
        <position position="10"/>
    </location>
    <ligand>
        <name>Mg(2+)</name>
        <dbReference type="ChEBI" id="CHEBI:18420"/>
        <label>1</label>
    </ligand>
</feature>
<feature type="active site" description="Proton donor/acceptor" evidence="5">
    <location>
        <position position="152"/>
    </location>
</feature>
<feature type="binding site" evidence="6">
    <location>
        <position position="154"/>
    </location>
    <ligand>
        <name>Mg(2+)</name>
        <dbReference type="ChEBI" id="CHEBI:18420"/>
        <label>1</label>
    </ligand>
</feature>
<keyword evidence="10" id="KW-1185">Reference proteome</keyword>
<keyword evidence="6" id="KW-0464">Manganese</keyword>
<keyword evidence="3" id="KW-0378">Hydrolase</keyword>
<reference evidence="9 10" key="1">
    <citation type="submission" date="2019-09" db="EMBL/GenBank/DDBJ databases">
        <authorList>
            <person name="Kevbrin V."/>
            <person name="Grouzdev D.S."/>
        </authorList>
    </citation>
    <scope>NUCLEOTIDE SEQUENCE [LARGE SCALE GENOMIC DNA]</scope>
    <source>
        <strain evidence="9 10">G-192</strain>
    </source>
</reference>
<dbReference type="GO" id="GO:0003677">
    <property type="term" value="F:DNA binding"/>
    <property type="evidence" value="ECO:0007669"/>
    <property type="project" value="InterPro"/>
</dbReference>
<dbReference type="CDD" id="cd09086">
    <property type="entry name" value="ExoIII-like_AP-endo"/>
    <property type="match status" value="1"/>
</dbReference>
<feature type="site" description="Important for catalytic activity" evidence="7">
    <location>
        <position position="226"/>
    </location>
</feature>
<comment type="caution">
    <text evidence="9">The sequence shown here is derived from an EMBL/GenBank/DDBJ whole genome shotgun (WGS) entry which is preliminary data.</text>
</comment>
<evidence type="ECO:0000256" key="4">
    <source>
        <dbReference type="ARBA" id="ARBA00022842"/>
    </source>
</evidence>
<comment type="similarity">
    <text evidence="1">Belongs to the DNA repair enzymes AP/ExoA family.</text>
</comment>
<evidence type="ECO:0000256" key="1">
    <source>
        <dbReference type="ARBA" id="ARBA00007092"/>
    </source>
</evidence>
<feature type="binding site" evidence="6">
    <location>
        <position position="152"/>
    </location>
    <ligand>
        <name>Mg(2+)</name>
        <dbReference type="ChEBI" id="CHEBI:18420"/>
        <label>1</label>
    </ligand>
</feature>
<evidence type="ECO:0000259" key="8">
    <source>
        <dbReference type="Pfam" id="PF03372"/>
    </source>
</evidence>
<dbReference type="InterPro" id="IPR004808">
    <property type="entry name" value="AP_endonuc_1"/>
</dbReference>
<protein>
    <submittedName>
        <fullName evidence="9">Exodeoxyribonuclease III</fullName>
    </submittedName>
</protein>
<dbReference type="Proteomes" id="UP000325122">
    <property type="component" value="Unassembled WGS sequence"/>
</dbReference>
<feature type="binding site" evidence="6">
    <location>
        <position position="261"/>
    </location>
    <ligand>
        <name>Mg(2+)</name>
        <dbReference type="ChEBI" id="CHEBI:18420"/>
        <label>1</label>
    </ligand>
</feature>
<dbReference type="PANTHER" id="PTHR43250:SF2">
    <property type="entry name" value="EXODEOXYRIBONUCLEASE III"/>
    <property type="match status" value="1"/>
</dbReference>
<evidence type="ECO:0000313" key="10">
    <source>
        <dbReference type="Proteomes" id="UP000325122"/>
    </source>
</evidence>
<dbReference type="Gene3D" id="3.60.10.10">
    <property type="entry name" value="Endonuclease/exonuclease/phosphatase"/>
    <property type="match status" value="1"/>
</dbReference>
<evidence type="ECO:0000256" key="2">
    <source>
        <dbReference type="ARBA" id="ARBA00022723"/>
    </source>
</evidence>
<keyword evidence="4 6" id="KW-0460">Magnesium</keyword>
<evidence type="ECO:0000256" key="7">
    <source>
        <dbReference type="PIRSR" id="PIRSR604808-3"/>
    </source>
</evidence>
<feature type="domain" description="Endonuclease/exonuclease/phosphatase" evidence="8">
    <location>
        <begin position="7"/>
        <end position="261"/>
    </location>
</feature>
<dbReference type="PROSITE" id="PS51435">
    <property type="entry name" value="AP_NUCLEASE_F1_4"/>
    <property type="match status" value="1"/>
</dbReference>
<dbReference type="GO" id="GO:0004519">
    <property type="term" value="F:endonuclease activity"/>
    <property type="evidence" value="ECO:0007669"/>
    <property type="project" value="InterPro"/>
</dbReference>
<proteinExistence type="inferred from homology"/>
<evidence type="ECO:0000256" key="5">
    <source>
        <dbReference type="PIRSR" id="PIRSR604808-1"/>
    </source>
</evidence>
<dbReference type="InterPro" id="IPR005135">
    <property type="entry name" value="Endo/exonuclease/phosphatase"/>
</dbReference>
<feature type="active site" description="Proton acceptor" evidence="5">
    <location>
        <position position="261"/>
    </location>
</feature>
<feature type="site" description="Transition state stabilizer" evidence="7">
    <location>
        <position position="154"/>
    </location>
</feature>
<dbReference type="NCBIfam" id="TIGR00633">
    <property type="entry name" value="xth"/>
    <property type="match status" value="1"/>
</dbReference>
<organism evidence="9 10">
    <name type="scientific">Alkalicaulis satelles</name>
    <dbReference type="NCBI Taxonomy" id="2609175"/>
    <lineage>
        <taxon>Bacteria</taxon>
        <taxon>Pseudomonadati</taxon>
        <taxon>Pseudomonadota</taxon>
        <taxon>Alphaproteobacteria</taxon>
        <taxon>Maricaulales</taxon>
        <taxon>Maricaulaceae</taxon>
        <taxon>Alkalicaulis</taxon>
    </lineage>
</organism>
<feature type="binding site" evidence="6">
    <location>
        <position position="260"/>
    </location>
    <ligand>
        <name>Mg(2+)</name>
        <dbReference type="ChEBI" id="CHEBI:18420"/>
        <label>1</label>
    </ligand>
</feature>
<name>A0A5M6ZC36_9PROT</name>
<evidence type="ECO:0000313" key="9">
    <source>
        <dbReference type="EMBL" id="KAA5802296.1"/>
    </source>
</evidence>
<dbReference type="GO" id="GO:0008311">
    <property type="term" value="F:double-stranded DNA 3'-5' DNA exonuclease activity"/>
    <property type="evidence" value="ECO:0007669"/>
    <property type="project" value="InterPro"/>
</dbReference>
<dbReference type="PANTHER" id="PTHR43250">
    <property type="entry name" value="EXODEOXYRIBONUCLEASE III"/>
    <property type="match status" value="1"/>
</dbReference>
<keyword evidence="2 6" id="KW-0479">Metal-binding</keyword>
<dbReference type="RefSeq" id="WP_150023546.1">
    <property type="nucleotide sequence ID" value="NZ_VWOJ01000003.1"/>
</dbReference>
<dbReference type="GO" id="GO:0046872">
    <property type="term" value="F:metal ion binding"/>
    <property type="evidence" value="ECO:0007669"/>
    <property type="project" value="UniProtKB-KW"/>
</dbReference>
<dbReference type="InterPro" id="IPR037493">
    <property type="entry name" value="ExoIII-like"/>
</dbReference>